<keyword evidence="1" id="KW-1133">Transmembrane helix</keyword>
<sequence>PDTQASRGDASTRALRSAFAYAHALMVAGAIVVAVSIELRISHADTDPSVVLTTVGGPLIYLAGNILFLRSRTGAVARARYVAATALVVVGALGLVLGHAVPSLAIGVATVAVMATLAVVTQLTPQQTSPTTTG</sequence>
<evidence type="ECO:0000313" key="3">
    <source>
        <dbReference type="Proteomes" id="UP000199497"/>
    </source>
</evidence>
<dbReference type="Proteomes" id="UP000199497">
    <property type="component" value="Unassembled WGS sequence"/>
</dbReference>
<dbReference type="OrthoDB" id="7698234at2"/>
<feature type="non-terminal residue" evidence="2">
    <location>
        <position position="1"/>
    </location>
</feature>
<dbReference type="Pfam" id="PF06772">
    <property type="entry name" value="LtrA"/>
    <property type="match status" value="1"/>
</dbReference>
<keyword evidence="1" id="KW-0472">Membrane</keyword>
<feature type="transmembrane region" description="Helical" evidence="1">
    <location>
        <begin position="49"/>
        <end position="69"/>
    </location>
</feature>
<evidence type="ECO:0000313" key="2">
    <source>
        <dbReference type="EMBL" id="SDP27063.1"/>
    </source>
</evidence>
<gene>
    <name evidence="2" type="ORF">SAMN04487905_1031</name>
</gene>
<dbReference type="RefSeq" id="WP_139182909.1">
    <property type="nucleotide sequence ID" value="NZ_FNJR01000003.1"/>
</dbReference>
<dbReference type="InterPro" id="IPR010640">
    <property type="entry name" value="Low_temperature_requirement_A"/>
</dbReference>
<protein>
    <submittedName>
        <fullName evidence="2">Low temperature requirement A protein (LtrA)</fullName>
    </submittedName>
</protein>
<feature type="transmembrane region" description="Helical" evidence="1">
    <location>
        <begin position="104"/>
        <end position="123"/>
    </location>
</feature>
<feature type="transmembrane region" description="Helical" evidence="1">
    <location>
        <begin position="18"/>
        <end position="37"/>
    </location>
</feature>
<evidence type="ECO:0000256" key="1">
    <source>
        <dbReference type="SAM" id="Phobius"/>
    </source>
</evidence>
<name>A0A1H0RBY9_9ACTN</name>
<keyword evidence="1" id="KW-0812">Transmembrane</keyword>
<proteinExistence type="predicted"/>
<dbReference type="AlphaFoldDB" id="A0A1H0RBY9"/>
<organism evidence="2 3">
    <name type="scientific">Actinopolyspora xinjiangensis</name>
    <dbReference type="NCBI Taxonomy" id="405564"/>
    <lineage>
        <taxon>Bacteria</taxon>
        <taxon>Bacillati</taxon>
        <taxon>Actinomycetota</taxon>
        <taxon>Actinomycetes</taxon>
        <taxon>Actinopolysporales</taxon>
        <taxon>Actinopolysporaceae</taxon>
        <taxon>Actinopolyspora</taxon>
    </lineage>
</organism>
<reference evidence="3" key="1">
    <citation type="submission" date="2016-10" db="EMBL/GenBank/DDBJ databases">
        <authorList>
            <person name="Varghese N."/>
            <person name="Submissions S."/>
        </authorList>
    </citation>
    <scope>NUCLEOTIDE SEQUENCE [LARGE SCALE GENOMIC DNA]</scope>
    <source>
        <strain evidence="3">DSM 46732</strain>
    </source>
</reference>
<dbReference type="EMBL" id="FNJR01000003">
    <property type="protein sequence ID" value="SDP27063.1"/>
    <property type="molecule type" value="Genomic_DNA"/>
</dbReference>
<feature type="transmembrane region" description="Helical" evidence="1">
    <location>
        <begin position="81"/>
        <end position="98"/>
    </location>
</feature>
<accession>A0A1H0RBY9</accession>
<keyword evidence="3" id="KW-1185">Reference proteome</keyword>